<protein>
    <submittedName>
        <fullName evidence="1">Uncharacterized protein</fullName>
    </submittedName>
</protein>
<evidence type="ECO:0000313" key="2">
    <source>
        <dbReference type="Proteomes" id="UP001604336"/>
    </source>
</evidence>
<sequence length="177" mass="20472">MRLGIHYSHCDAQVVRTIVVKNRLSRMLVDDGSVVNILFDDSLILQGRIILAVDFGELLCHMKKFIEFLVVDTFSIYHRVFGRPVLKDLQLVTWIHHLAKKLLTSGRVAMIQDNQIEARVCYIMVLRKAKTHEKTAFSIMMVETEAMEIEKDGNEEDMVFDEGLDPQITVHTHKLHR</sequence>
<reference evidence="2" key="1">
    <citation type="submission" date="2024-07" db="EMBL/GenBank/DDBJ databases">
        <title>Two chromosome-level genome assemblies of Korean endemic species Abeliophyllum distichum and Forsythia ovata (Oleaceae).</title>
        <authorList>
            <person name="Jang H."/>
        </authorList>
    </citation>
    <scope>NUCLEOTIDE SEQUENCE [LARGE SCALE GENOMIC DNA]</scope>
</reference>
<organism evidence="1 2">
    <name type="scientific">Abeliophyllum distichum</name>
    <dbReference type="NCBI Taxonomy" id="126358"/>
    <lineage>
        <taxon>Eukaryota</taxon>
        <taxon>Viridiplantae</taxon>
        <taxon>Streptophyta</taxon>
        <taxon>Embryophyta</taxon>
        <taxon>Tracheophyta</taxon>
        <taxon>Spermatophyta</taxon>
        <taxon>Magnoliopsida</taxon>
        <taxon>eudicotyledons</taxon>
        <taxon>Gunneridae</taxon>
        <taxon>Pentapetalae</taxon>
        <taxon>asterids</taxon>
        <taxon>lamiids</taxon>
        <taxon>Lamiales</taxon>
        <taxon>Oleaceae</taxon>
        <taxon>Forsythieae</taxon>
        <taxon>Abeliophyllum</taxon>
    </lineage>
</organism>
<accession>A0ABD1NTX1</accession>
<proteinExistence type="predicted"/>
<dbReference type="EMBL" id="JBFOLK010000389">
    <property type="protein sequence ID" value="KAL2454389.1"/>
    <property type="molecule type" value="Genomic_DNA"/>
</dbReference>
<dbReference type="AlphaFoldDB" id="A0ABD1NTX1"/>
<evidence type="ECO:0000313" key="1">
    <source>
        <dbReference type="EMBL" id="KAL2454389.1"/>
    </source>
</evidence>
<dbReference type="Proteomes" id="UP001604336">
    <property type="component" value="Unassembled WGS sequence"/>
</dbReference>
<gene>
    <name evidence="1" type="ORF">Adt_48111</name>
</gene>
<keyword evidence="2" id="KW-1185">Reference proteome</keyword>
<name>A0ABD1NTX1_9LAMI</name>
<comment type="caution">
    <text evidence="1">The sequence shown here is derived from an EMBL/GenBank/DDBJ whole genome shotgun (WGS) entry which is preliminary data.</text>
</comment>